<evidence type="ECO:0000313" key="2">
    <source>
        <dbReference type="EMBL" id="NDK54549.1"/>
    </source>
</evidence>
<dbReference type="EMBL" id="JAAEAA010000002">
    <property type="protein sequence ID" value="NDK54549.1"/>
    <property type="molecule type" value="Genomic_DNA"/>
</dbReference>
<dbReference type="InterPro" id="IPR045444">
    <property type="entry name" value="DUF6503"/>
</dbReference>
<dbReference type="Pfam" id="PF20113">
    <property type="entry name" value="DUF6503"/>
    <property type="match status" value="1"/>
</dbReference>
<reference evidence="2 3" key="1">
    <citation type="submission" date="2020-01" db="EMBL/GenBank/DDBJ databases">
        <authorList>
            <person name="Kim M.K."/>
        </authorList>
    </citation>
    <scope>NUCLEOTIDE SEQUENCE [LARGE SCALE GENOMIC DNA]</scope>
    <source>
        <strain evidence="2 3">BT213</strain>
    </source>
</reference>
<evidence type="ECO:0000256" key="1">
    <source>
        <dbReference type="SAM" id="SignalP"/>
    </source>
</evidence>
<keyword evidence="3" id="KW-1185">Reference proteome</keyword>
<dbReference type="Proteomes" id="UP000478546">
    <property type="component" value="Unassembled WGS sequence"/>
</dbReference>
<proteinExistence type="predicted"/>
<feature type="chain" id="PRO_5025473829" description="Deoxyribose-phosphate aldolase" evidence="1">
    <location>
        <begin position="19"/>
        <end position="252"/>
    </location>
</feature>
<dbReference type="RefSeq" id="WP_162344613.1">
    <property type="nucleotide sequence ID" value="NZ_JAAEAA010000002.1"/>
</dbReference>
<accession>A0A6B2GUH4</accession>
<evidence type="ECO:0008006" key="4">
    <source>
        <dbReference type="Google" id="ProtNLM"/>
    </source>
</evidence>
<name>A0A6B2GUH4_9BACT</name>
<evidence type="ECO:0000313" key="3">
    <source>
        <dbReference type="Proteomes" id="UP000478546"/>
    </source>
</evidence>
<gene>
    <name evidence="2" type="ORF">GWO68_01350</name>
</gene>
<organism evidence="2 3">
    <name type="scientific">Pontibacter fetidus</name>
    <dbReference type="NCBI Taxonomy" id="2700082"/>
    <lineage>
        <taxon>Bacteria</taxon>
        <taxon>Pseudomonadati</taxon>
        <taxon>Bacteroidota</taxon>
        <taxon>Cytophagia</taxon>
        <taxon>Cytophagales</taxon>
        <taxon>Hymenobacteraceae</taxon>
        <taxon>Pontibacter</taxon>
    </lineage>
</organism>
<keyword evidence="1" id="KW-0732">Signal</keyword>
<sequence length="252" mass="29083">MRRFYTSLTIVFALLLLAGCEPKVPDAQEIVDKAIATHGGPNLDKALVTFKFRDYQYRALRDNGAYVYSRTFTDTTGQRVYDVLQNSGFTRTINNQKVTLPADKVKAYRNSVNAVIYFALLPYFLNDDAVQKQYLGEATIKGEPYYKIKVTFKQQGGGEDHEDEYVYWFHQQNYTMDYLAYNFKEDDGSIGTRFREAVNPHKIGGFLFQDYGNYTSEEKNFNIENFDKAFEAGKLKKVSDINLEEIDVRTID</sequence>
<feature type="signal peptide" evidence="1">
    <location>
        <begin position="1"/>
        <end position="18"/>
    </location>
</feature>
<comment type="caution">
    <text evidence="2">The sequence shown here is derived from an EMBL/GenBank/DDBJ whole genome shotgun (WGS) entry which is preliminary data.</text>
</comment>
<protein>
    <recommendedName>
        <fullName evidence="4">Deoxyribose-phosphate aldolase</fullName>
    </recommendedName>
</protein>
<dbReference type="PROSITE" id="PS51257">
    <property type="entry name" value="PROKAR_LIPOPROTEIN"/>
    <property type="match status" value="1"/>
</dbReference>
<dbReference type="AlphaFoldDB" id="A0A6B2GUH4"/>